<evidence type="ECO:0000313" key="3">
    <source>
        <dbReference type="Proteomes" id="UP000638560"/>
    </source>
</evidence>
<reference evidence="2 3" key="1">
    <citation type="submission" date="2020-11" db="EMBL/GenBank/DDBJ databases">
        <title>A novel isolate from a Black sea contaminated sediment with potential to produce alkanes: Plantactinospora alkalitolerans sp. nov.</title>
        <authorList>
            <person name="Carro L."/>
            <person name="Veyisoglu A."/>
            <person name="Guven K."/>
            <person name="Schumann P."/>
            <person name="Klenk H.-P."/>
            <person name="Sahin N."/>
        </authorList>
    </citation>
    <scope>NUCLEOTIDE SEQUENCE [LARGE SCALE GENOMIC DNA]</scope>
    <source>
        <strain evidence="2 3">S1510</strain>
    </source>
</reference>
<feature type="transmembrane region" description="Helical" evidence="1">
    <location>
        <begin position="64"/>
        <end position="82"/>
    </location>
</feature>
<proteinExistence type="predicted"/>
<organism evidence="2 3">
    <name type="scientific">Plantactinospora alkalitolerans</name>
    <dbReference type="NCBI Taxonomy" id="2789879"/>
    <lineage>
        <taxon>Bacteria</taxon>
        <taxon>Bacillati</taxon>
        <taxon>Actinomycetota</taxon>
        <taxon>Actinomycetes</taxon>
        <taxon>Micromonosporales</taxon>
        <taxon>Micromonosporaceae</taxon>
        <taxon>Plantactinospora</taxon>
    </lineage>
</organism>
<dbReference type="Proteomes" id="UP000638560">
    <property type="component" value="Unassembled WGS sequence"/>
</dbReference>
<keyword evidence="1" id="KW-0472">Membrane</keyword>
<gene>
    <name evidence="2" type="ORF">I0C86_40690</name>
</gene>
<keyword evidence="3" id="KW-1185">Reference proteome</keyword>
<keyword evidence="1" id="KW-1133">Transmembrane helix</keyword>
<dbReference type="EMBL" id="JADPUN010000422">
    <property type="protein sequence ID" value="MBF9135199.1"/>
    <property type="molecule type" value="Genomic_DNA"/>
</dbReference>
<evidence type="ECO:0000313" key="2">
    <source>
        <dbReference type="EMBL" id="MBF9135199.1"/>
    </source>
</evidence>
<sequence length="83" mass="9198">MTEGWAVTYRLPTPAEAARKVWPTTATPWFWWPVDLLAGAFTLALIFLAYLVVNAHGTVRRRRAGLLLFTAVVATVVVSNLIT</sequence>
<protein>
    <submittedName>
        <fullName evidence="2">Uncharacterized protein</fullName>
    </submittedName>
</protein>
<feature type="transmembrane region" description="Helical" evidence="1">
    <location>
        <begin position="29"/>
        <end position="52"/>
    </location>
</feature>
<comment type="caution">
    <text evidence="2">The sequence shown here is derived from an EMBL/GenBank/DDBJ whole genome shotgun (WGS) entry which is preliminary data.</text>
</comment>
<dbReference type="RefSeq" id="WP_196206659.1">
    <property type="nucleotide sequence ID" value="NZ_JADPUN010000422.1"/>
</dbReference>
<accession>A0ABS0H9N9</accession>
<name>A0ABS0H9N9_9ACTN</name>
<evidence type="ECO:0000256" key="1">
    <source>
        <dbReference type="SAM" id="Phobius"/>
    </source>
</evidence>
<keyword evidence="1" id="KW-0812">Transmembrane</keyword>